<dbReference type="Gene3D" id="3.30.160.880">
    <property type="entry name" value="Cell division protein ZapA protomer, N-terminal domain"/>
    <property type="match status" value="1"/>
</dbReference>
<evidence type="ECO:0000256" key="1">
    <source>
        <dbReference type="ARBA" id="ARBA00004496"/>
    </source>
</evidence>
<dbReference type="InterPro" id="IPR042233">
    <property type="entry name" value="Cell_div_ZapA_N"/>
</dbReference>
<dbReference type="GO" id="GO:0000921">
    <property type="term" value="P:septin ring assembly"/>
    <property type="evidence" value="ECO:0007669"/>
    <property type="project" value="TreeGrafter"/>
</dbReference>
<dbReference type="AlphaFoldDB" id="A0A420EDF8"/>
<dbReference type="PANTHER" id="PTHR34981:SF1">
    <property type="entry name" value="CELL DIVISION PROTEIN ZAPA"/>
    <property type="match status" value="1"/>
</dbReference>
<dbReference type="EMBL" id="RAQO01000005">
    <property type="protein sequence ID" value="RKF18662.1"/>
    <property type="molecule type" value="Genomic_DNA"/>
</dbReference>
<dbReference type="InterPro" id="IPR036192">
    <property type="entry name" value="Cell_div_ZapA-like_sf"/>
</dbReference>
<dbReference type="Pfam" id="PF05164">
    <property type="entry name" value="ZapA"/>
    <property type="match status" value="1"/>
</dbReference>
<proteinExistence type="inferred from homology"/>
<keyword evidence="4" id="KW-0963">Cytoplasm</keyword>
<evidence type="ECO:0000256" key="9">
    <source>
        <dbReference type="ARBA" id="ARBA00024910"/>
    </source>
</evidence>
<comment type="caution">
    <text evidence="12">The sequence shown here is derived from an EMBL/GenBank/DDBJ whole genome shotgun (WGS) entry which is preliminary data.</text>
</comment>
<keyword evidence="6" id="KW-0175">Coiled coil</keyword>
<organism evidence="12 13">
    <name type="scientific">Alginatibacterium sediminis</name>
    <dbReference type="NCBI Taxonomy" id="2164068"/>
    <lineage>
        <taxon>Bacteria</taxon>
        <taxon>Pseudomonadati</taxon>
        <taxon>Pseudomonadota</taxon>
        <taxon>Gammaproteobacteria</taxon>
        <taxon>Alteromonadales</taxon>
        <taxon>Alteromonadaceae</taxon>
        <taxon>Alginatibacterium</taxon>
    </lineage>
</organism>
<dbReference type="SUPFAM" id="SSF102829">
    <property type="entry name" value="Cell division protein ZapA-like"/>
    <property type="match status" value="1"/>
</dbReference>
<dbReference type="Gene3D" id="1.20.5.50">
    <property type="match status" value="1"/>
</dbReference>
<keyword evidence="8" id="KW-0131">Cell cycle</keyword>
<dbReference type="RefSeq" id="WP_120354741.1">
    <property type="nucleotide sequence ID" value="NZ_RAQO01000005.1"/>
</dbReference>
<evidence type="ECO:0000256" key="6">
    <source>
        <dbReference type="ARBA" id="ARBA00023054"/>
    </source>
</evidence>
<keyword evidence="7" id="KW-0717">Septation</keyword>
<evidence type="ECO:0000256" key="10">
    <source>
        <dbReference type="ARBA" id="ARBA00026068"/>
    </source>
</evidence>
<dbReference type="OrthoDB" id="5772359at2"/>
<protein>
    <recommendedName>
        <fullName evidence="3">Cell division protein ZapA</fullName>
    </recommendedName>
    <alternativeName>
        <fullName evidence="11">Z ring-associated protein ZapA</fullName>
    </alternativeName>
</protein>
<evidence type="ECO:0000256" key="5">
    <source>
        <dbReference type="ARBA" id="ARBA00022618"/>
    </source>
</evidence>
<name>A0A420EDF8_9ALTE</name>
<keyword evidence="5 12" id="KW-0132">Cell division</keyword>
<comment type="function">
    <text evidence="9">Activator of cell division through the inhibition of FtsZ GTPase activity, therefore promoting FtsZ assembly into bundles of protofilaments necessary for the formation of the division Z ring. It is recruited early at mid-cell but it is not essential for cell division.</text>
</comment>
<evidence type="ECO:0000313" key="12">
    <source>
        <dbReference type="EMBL" id="RKF18662.1"/>
    </source>
</evidence>
<dbReference type="GO" id="GO:0032153">
    <property type="term" value="C:cell division site"/>
    <property type="evidence" value="ECO:0007669"/>
    <property type="project" value="TreeGrafter"/>
</dbReference>
<evidence type="ECO:0000256" key="4">
    <source>
        <dbReference type="ARBA" id="ARBA00022490"/>
    </source>
</evidence>
<reference evidence="12 13" key="1">
    <citation type="submission" date="2018-09" db="EMBL/GenBank/DDBJ databases">
        <authorList>
            <person name="Wang Z."/>
        </authorList>
    </citation>
    <scope>NUCLEOTIDE SEQUENCE [LARGE SCALE GENOMIC DNA]</scope>
    <source>
        <strain evidence="12 13">ALS 81</strain>
    </source>
</reference>
<dbReference type="GO" id="GO:0005829">
    <property type="term" value="C:cytosol"/>
    <property type="evidence" value="ECO:0007669"/>
    <property type="project" value="TreeGrafter"/>
</dbReference>
<evidence type="ECO:0000256" key="2">
    <source>
        <dbReference type="ARBA" id="ARBA00010074"/>
    </source>
</evidence>
<comment type="subcellular location">
    <subcellularLocation>
        <location evidence="1">Cytoplasm</location>
    </subcellularLocation>
</comment>
<gene>
    <name evidence="12" type="primary">zapA</name>
    <name evidence="12" type="ORF">DBZ36_09670</name>
</gene>
<dbReference type="NCBIfam" id="NF008209">
    <property type="entry name" value="PRK10972.1"/>
    <property type="match status" value="1"/>
</dbReference>
<evidence type="ECO:0000256" key="7">
    <source>
        <dbReference type="ARBA" id="ARBA00023210"/>
    </source>
</evidence>
<comment type="subunit">
    <text evidence="10">Homodimer. Interacts with FtsZ.</text>
</comment>
<dbReference type="InterPro" id="IPR007838">
    <property type="entry name" value="Cell_div_ZapA-like"/>
</dbReference>
<evidence type="ECO:0000256" key="8">
    <source>
        <dbReference type="ARBA" id="ARBA00023306"/>
    </source>
</evidence>
<dbReference type="PANTHER" id="PTHR34981">
    <property type="entry name" value="CELL DIVISION PROTEIN ZAPA"/>
    <property type="match status" value="1"/>
</dbReference>
<comment type="similarity">
    <text evidence="2">Belongs to the ZapA family. Type 1 subfamily.</text>
</comment>
<dbReference type="GO" id="GO:0000917">
    <property type="term" value="P:division septum assembly"/>
    <property type="evidence" value="ECO:0007669"/>
    <property type="project" value="UniProtKB-KW"/>
</dbReference>
<evidence type="ECO:0000256" key="11">
    <source>
        <dbReference type="ARBA" id="ARBA00033158"/>
    </source>
</evidence>
<evidence type="ECO:0000313" key="13">
    <source>
        <dbReference type="Proteomes" id="UP000286482"/>
    </source>
</evidence>
<dbReference type="Proteomes" id="UP000286482">
    <property type="component" value="Unassembled WGS sequence"/>
</dbReference>
<keyword evidence="13" id="KW-1185">Reference proteome</keyword>
<dbReference type="GO" id="GO:0043093">
    <property type="term" value="P:FtsZ-dependent cytokinesis"/>
    <property type="evidence" value="ECO:0007669"/>
    <property type="project" value="TreeGrafter"/>
</dbReference>
<accession>A0A420EDF8</accession>
<dbReference type="GO" id="GO:0030428">
    <property type="term" value="C:cell septum"/>
    <property type="evidence" value="ECO:0007669"/>
    <property type="project" value="TreeGrafter"/>
</dbReference>
<evidence type="ECO:0000256" key="3">
    <source>
        <dbReference type="ARBA" id="ARBA00015195"/>
    </source>
</evidence>
<sequence>MSHTVEVVLLGRSYRVACPQGQEDDLRAAADELSKRLQTLKDNSRISNPEQIAMLVGLNLCYELQAEQHKNTDYSENMNQRIRDLQLTIEHALLDQSQKPQE</sequence>